<protein>
    <recommendedName>
        <fullName evidence="4">Phospholipid phosphatase</fullName>
    </recommendedName>
</protein>
<keyword evidence="3" id="KW-1185">Reference proteome</keyword>
<feature type="transmembrane region" description="Helical" evidence="1">
    <location>
        <begin position="68"/>
        <end position="91"/>
    </location>
</feature>
<feature type="transmembrane region" description="Helical" evidence="1">
    <location>
        <begin position="103"/>
        <end position="124"/>
    </location>
</feature>
<keyword evidence="1" id="KW-0812">Transmembrane</keyword>
<sequence>METIIYIFLTISYICIFIWDVMISRKDGLFKVTNLLLLVIFGLIYDNFIIALGKYIGEGHLLETLSTLRYWFHALFTPTLILFAWAICLHLGLRWAKKTYWKILFFTLTIGLISYELLASIRGLQLEPKWEQGVLTYQNVQSSNPIMVIIITIVLALIGFLLLRKFHFPWLFVGVLLMVVGSLLNMWIKFSPMMNLFELLLIVSLLLTKRFQVQFNN</sequence>
<dbReference type="RefSeq" id="WP_126659483.1">
    <property type="nucleotide sequence ID" value="NZ_RYYR01000016.1"/>
</dbReference>
<dbReference type="Proteomes" id="UP000287910">
    <property type="component" value="Unassembled WGS sequence"/>
</dbReference>
<gene>
    <name evidence="2" type="ORF">EK386_12345</name>
</gene>
<evidence type="ECO:0008006" key="4">
    <source>
        <dbReference type="Google" id="ProtNLM"/>
    </source>
</evidence>
<proteinExistence type="predicted"/>
<comment type="caution">
    <text evidence="2">The sequence shown here is derived from an EMBL/GenBank/DDBJ whole genome shotgun (WGS) entry which is preliminary data.</text>
</comment>
<feature type="transmembrane region" description="Helical" evidence="1">
    <location>
        <begin position="144"/>
        <end position="163"/>
    </location>
</feature>
<accession>A0A432LAB1</accession>
<feature type="transmembrane region" description="Helical" evidence="1">
    <location>
        <begin position="170"/>
        <end position="188"/>
    </location>
</feature>
<feature type="transmembrane region" description="Helical" evidence="1">
    <location>
        <begin position="6"/>
        <end position="23"/>
    </location>
</feature>
<keyword evidence="1" id="KW-1133">Transmembrane helix</keyword>
<dbReference type="EMBL" id="RYYR01000016">
    <property type="protein sequence ID" value="RUL51272.1"/>
    <property type="molecule type" value="Genomic_DNA"/>
</dbReference>
<reference evidence="2 3" key="1">
    <citation type="submission" date="2018-12" db="EMBL/GenBank/DDBJ databases">
        <title>Lysinibacillus antri sp. nov., isolated from a cave soil.</title>
        <authorList>
            <person name="Narsing Rao M.P."/>
            <person name="Zhang H."/>
            <person name="Dong Z.-Y."/>
            <person name="Niu X.-K."/>
            <person name="Zhang K."/>
            <person name="Fang B.-Z."/>
            <person name="Kang Y.-Q."/>
            <person name="Xiao M."/>
            <person name="Li W.-J."/>
        </authorList>
    </citation>
    <scope>NUCLEOTIDE SEQUENCE [LARGE SCALE GENOMIC DNA]</scope>
    <source>
        <strain evidence="2 3">SYSU K30002</strain>
    </source>
</reference>
<organism evidence="2 3">
    <name type="scientific">Lysinibacillus antri</name>
    <dbReference type="NCBI Taxonomy" id="2498145"/>
    <lineage>
        <taxon>Bacteria</taxon>
        <taxon>Bacillati</taxon>
        <taxon>Bacillota</taxon>
        <taxon>Bacilli</taxon>
        <taxon>Bacillales</taxon>
        <taxon>Bacillaceae</taxon>
        <taxon>Lysinibacillus</taxon>
    </lineage>
</organism>
<keyword evidence="1" id="KW-0472">Membrane</keyword>
<evidence type="ECO:0000313" key="3">
    <source>
        <dbReference type="Proteomes" id="UP000287910"/>
    </source>
</evidence>
<feature type="transmembrane region" description="Helical" evidence="1">
    <location>
        <begin position="35"/>
        <end position="56"/>
    </location>
</feature>
<evidence type="ECO:0000313" key="2">
    <source>
        <dbReference type="EMBL" id="RUL51272.1"/>
    </source>
</evidence>
<evidence type="ECO:0000256" key="1">
    <source>
        <dbReference type="SAM" id="Phobius"/>
    </source>
</evidence>
<name>A0A432LAB1_9BACI</name>
<dbReference type="AlphaFoldDB" id="A0A432LAB1"/>